<dbReference type="GeneID" id="90956892"/>
<accession>A0A834VND5</accession>
<evidence type="ECO:0000256" key="1">
    <source>
        <dbReference type="SAM" id="SignalP"/>
    </source>
</evidence>
<dbReference type="EMBL" id="NQIK02000006">
    <property type="protein sequence ID" value="KAF7568884.1"/>
    <property type="molecule type" value="Genomic_DNA"/>
</dbReference>
<protein>
    <submittedName>
        <fullName evidence="2">Uncharacterized protein</fullName>
    </submittedName>
</protein>
<evidence type="ECO:0000313" key="2">
    <source>
        <dbReference type="EMBL" id="KAF7568884.1"/>
    </source>
</evidence>
<gene>
    <name evidence="2" type="ORF">PtrM4_112990</name>
</gene>
<keyword evidence="1" id="KW-0732">Signal</keyword>
<proteinExistence type="predicted"/>
<dbReference type="Proteomes" id="UP000245464">
    <property type="component" value="Chromosome 6"/>
</dbReference>
<dbReference type="KEGG" id="ptrr:90956892"/>
<evidence type="ECO:0000313" key="3">
    <source>
        <dbReference type="Proteomes" id="UP000245464"/>
    </source>
</evidence>
<comment type="caution">
    <text evidence="2">The sequence shown here is derived from an EMBL/GenBank/DDBJ whole genome shotgun (WGS) entry which is preliminary data.</text>
</comment>
<reference evidence="2" key="1">
    <citation type="journal article" date="2018" name="BMC Genomics">
        <title>Comparative genomics of the wheat fungal pathogen Pyrenophora tritici-repentis reveals chromosomal variations and genome plasticity.</title>
        <authorList>
            <person name="Moolhuijzen P."/>
            <person name="See P.T."/>
            <person name="Hane J.K."/>
            <person name="Shi G."/>
            <person name="Liu Z."/>
            <person name="Oliver R.P."/>
            <person name="Moffat C.S."/>
        </authorList>
    </citation>
    <scope>NUCLEOTIDE SEQUENCE [LARGE SCALE GENOMIC DNA]</scope>
    <source>
        <strain evidence="2">M4</strain>
    </source>
</reference>
<organism evidence="2 3">
    <name type="scientific">Pyrenophora tritici-repentis</name>
    <dbReference type="NCBI Taxonomy" id="45151"/>
    <lineage>
        <taxon>Eukaryota</taxon>
        <taxon>Fungi</taxon>
        <taxon>Dikarya</taxon>
        <taxon>Ascomycota</taxon>
        <taxon>Pezizomycotina</taxon>
        <taxon>Dothideomycetes</taxon>
        <taxon>Pleosporomycetidae</taxon>
        <taxon>Pleosporales</taxon>
        <taxon>Pleosporineae</taxon>
        <taxon>Pleosporaceae</taxon>
        <taxon>Pyrenophora</taxon>
    </lineage>
</organism>
<name>A0A834VND5_9PLEO</name>
<feature type="signal peptide" evidence="1">
    <location>
        <begin position="1"/>
        <end position="21"/>
    </location>
</feature>
<dbReference type="RefSeq" id="XP_065961227.1">
    <property type="nucleotide sequence ID" value="XM_066108042.1"/>
</dbReference>
<dbReference type="AlphaFoldDB" id="A0A834VND5"/>
<sequence>MGSSVYSLCLSTALSVGGGLASGLAVLSPGASPGLGVSCPSPTTIGSIMEQNLASI</sequence>
<feature type="chain" id="PRO_5032356095" evidence="1">
    <location>
        <begin position="22"/>
        <end position="56"/>
    </location>
</feature>